<evidence type="ECO:0000313" key="2">
    <source>
        <dbReference type="Proteomes" id="UP000827889"/>
    </source>
</evidence>
<dbReference type="AlphaFoldDB" id="A0A8B8MUG3"/>
<dbReference type="GeneID" id="115727584"/>
<name>A0A8B8MUG3_9MYRT</name>
<evidence type="ECO:0000313" key="3">
    <source>
        <dbReference type="RefSeq" id="XP_030513684.2"/>
    </source>
</evidence>
<dbReference type="InterPro" id="IPR053197">
    <property type="entry name" value="F-box_SCFL_complex_component"/>
</dbReference>
<dbReference type="SUPFAM" id="SSF81383">
    <property type="entry name" value="F-box domain"/>
    <property type="match status" value="1"/>
</dbReference>
<sequence length="271" mass="31094">MAGTSKRTSGRKDDEDYIDLLPDCLIHHIFSFLPTEDAIKTCVLSIRWRFVWTTVLDLKFSISFFGSSYDESFVDGVLTQYAWAKISTPRLLSLCVRDHYFYESIRIVEAPSLLEADLDFDVPSISSICLLKQMFPKLQNATRILLGSWWAWVTRNLKIEDAQVSLPSCKSLTLHMPVPSFSFPAIVKMLAATPNLEKLFIILKPYDPSSSASDLDSKEILNKNSCRMKKKLKRWAQYLKNVDIFICTGKYGHRSYEAITKYQGSRFKQMA</sequence>
<accession>A0A8B8MUG3</accession>
<dbReference type="InterPro" id="IPR036047">
    <property type="entry name" value="F-box-like_dom_sf"/>
</dbReference>
<dbReference type="CDD" id="cd22160">
    <property type="entry name" value="F-box_AtFBL13-like"/>
    <property type="match status" value="1"/>
</dbReference>
<feature type="domain" description="F-box" evidence="1">
    <location>
        <begin position="18"/>
        <end position="55"/>
    </location>
</feature>
<protein>
    <submittedName>
        <fullName evidence="3">F-box/FBD/LRR-repeat protein At2g26030-like</fullName>
    </submittedName>
</protein>
<dbReference type="RefSeq" id="XP_030513684.2">
    <property type="nucleotide sequence ID" value="XM_030657824.2"/>
</dbReference>
<dbReference type="PANTHER" id="PTHR34223">
    <property type="entry name" value="OS11G0201299 PROTEIN"/>
    <property type="match status" value="1"/>
</dbReference>
<dbReference type="KEGG" id="rarg:115727584"/>
<proteinExistence type="predicted"/>
<dbReference type="Pfam" id="PF00646">
    <property type="entry name" value="F-box"/>
    <property type="match status" value="1"/>
</dbReference>
<keyword evidence="2" id="KW-1185">Reference proteome</keyword>
<reference evidence="3" key="1">
    <citation type="submission" date="2025-08" db="UniProtKB">
        <authorList>
            <consortium name="RefSeq"/>
        </authorList>
    </citation>
    <scope>IDENTIFICATION</scope>
    <source>
        <tissue evidence="3">Leaf</tissue>
    </source>
</reference>
<dbReference type="Gene3D" id="1.20.1280.50">
    <property type="match status" value="1"/>
</dbReference>
<dbReference type="InterPro" id="IPR053781">
    <property type="entry name" value="F-box_AtFBL13-like"/>
</dbReference>
<evidence type="ECO:0000259" key="1">
    <source>
        <dbReference type="Pfam" id="PF00646"/>
    </source>
</evidence>
<dbReference type="Proteomes" id="UP000827889">
    <property type="component" value="Chromosome 3"/>
</dbReference>
<organism evidence="2 3">
    <name type="scientific">Rhodamnia argentea</name>
    <dbReference type="NCBI Taxonomy" id="178133"/>
    <lineage>
        <taxon>Eukaryota</taxon>
        <taxon>Viridiplantae</taxon>
        <taxon>Streptophyta</taxon>
        <taxon>Embryophyta</taxon>
        <taxon>Tracheophyta</taxon>
        <taxon>Spermatophyta</taxon>
        <taxon>Magnoliopsida</taxon>
        <taxon>eudicotyledons</taxon>
        <taxon>Gunneridae</taxon>
        <taxon>Pentapetalae</taxon>
        <taxon>rosids</taxon>
        <taxon>malvids</taxon>
        <taxon>Myrtales</taxon>
        <taxon>Myrtaceae</taxon>
        <taxon>Myrtoideae</taxon>
        <taxon>Myrteae</taxon>
        <taxon>Australasian group</taxon>
        <taxon>Rhodamnia</taxon>
    </lineage>
</organism>
<dbReference type="InterPro" id="IPR001810">
    <property type="entry name" value="F-box_dom"/>
</dbReference>
<gene>
    <name evidence="3" type="primary">LOC115727584</name>
</gene>